<feature type="transmembrane region" description="Helical" evidence="6">
    <location>
        <begin position="185"/>
        <end position="203"/>
    </location>
</feature>
<dbReference type="PANTHER" id="PTHR30086">
    <property type="entry name" value="ARGININE EXPORTER PROTEIN ARGO"/>
    <property type="match status" value="1"/>
</dbReference>
<dbReference type="OrthoDB" id="7724143at2"/>
<evidence type="ECO:0000256" key="3">
    <source>
        <dbReference type="ARBA" id="ARBA00022692"/>
    </source>
</evidence>
<protein>
    <submittedName>
        <fullName evidence="7">Threonine/homoserine/homoserine lactone efflux protein</fullName>
    </submittedName>
</protein>
<evidence type="ECO:0000313" key="7">
    <source>
        <dbReference type="EMBL" id="SCB32725.1"/>
    </source>
</evidence>
<dbReference type="GO" id="GO:0033228">
    <property type="term" value="P:cysteine export across plasma membrane"/>
    <property type="evidence" value="ECO:0007669"/>
    <property type="project" value="TreeGrafter"/>
</dbReference>
<evidence type="ECO:0000256" key="1">
    <source>
        <dbReference type="ARBA" id="ARBA00004651"/>
    </source>
</evidence>
<accession>A0A1C3VYI6</accession>
<dbReference type="GO" id="GO:0015171">
    <property type="term" value="F:amino acid transmembrane transporter activity"/>
    <property type="evidence" value="ECO:0007669"/>
    <property type="project" value="TreeGrafter"/>
</dbReference>
<reference evidence="8" key="1">
    <citation type="submission" date="2016-08" db="EMBL/GenBank/DDBJ databases">
        <authorList>
            <person name="Varghese N."/>
            <person name="Submissions Spin"/>
        </authorList>
    </citation>
    <scope>NUCLEOTIDE SEQUENCE [LARGE SCALE GENOMIC DNA]</scope>
    <source>
        <strain evidence="8">HAMBI 2971</strain>
    </source>
</reference>
<proteinExistence type="predicted"/>
<keyword evidence="8" id="KW-1185">Reference proteome</keyword>
<feature type="transmembrane region" description="Helical" evidence="6">
    <location>
        <begin position="45"/>
        <end position="71"/>
    </location>
</feature>
<evidence type="ECO:0000313" key="8">
    <source>
        <dbReference type="Proteomes" id="UP000199435"/>
    </source>
</evidence>
<dbReference type="PANTHER" id="PTHR30086:SF20">
    <property type="entry name" value="ARGININE EXPORTER PROTEIN ARGO-RELATED"/>
    <property type="match status" value="1"/>
</dbReference>
<dbReference type="AlphaFoldDB" id="A0A1C3VYI6"/>
<dbReference type="Proteomes" id="UP000199435">
    <property type="component" value="Unassembled WGS sequence"/>
</dbReference>
<evidence type="ECO:0000256" key="6">
    <source>
        <dbReference type="SAM" id="Phobius"/>
    </source>
</evidence>
<dbReference type="RefSeq" id="WP_092851112.1">
    <property type="nucleotide sequence ID" value="NZ_FMAH01000020.1"/>
</dbReference>
<feature type="transmembrane region" description="Helical" evidence="6">
    <location>
        <begin position="77"/>
        <end position="96"/>
    </location>
</feature>
<comment type="subcellular location">
    <subcellularLocation>
        <location evidence="1">Cell membrane</location>
        <topology evidence="1">Multi-pass membrane protein</topology>
    </subcellularLocation>
</comment>
<keyword evidence="4 6" id="KW-1133">Transmembrane helix</keyword>
<feature type="transmembrane region" description="Helical" evidence="6">
    <location>
        <begin position="152"/>
        <end position="173"/>
    </location>
</feature>
<dbReference type="Pfam" id="PF01810">
    <property type="entry name" value="LysE"/>
    <property type="match status" value="1"/>
</dbReference>
<sequence length="204" mass="21029">MNGSDGLYYPILTLLVASLVIMGSPGPSTISATAMGAAYGFRRSLGYVSGLIAGTVAVLLAVAAGVVAILLSVPHGAVVLTVVSAVYILYLAFKIATAPPLSRRDDQVAAPAFSGGFLLAVANPKAYLAIAAVFAGVSLFQGQRLLDATVKIVLLTAMIVAIHMVWLLVGASLSRFLQNPRVSRIVNISLAILLIVATIVAVLE</sequence>
<feature type="transmembrane region" description="Helical" evidence="6">
    <location>
        <begin position="117"/>
        <end position="140"/>
    </location>
</feature>
<keyword evidence="5 6" id="KW-0472">Membrane</keyword>
<name>A0A1C3VYI6_9HYPH</name>
<keyword evidence="2" id="KW-1003">Cell membrane</keyword>
<organism evidence="7 8">
    <name type="scientific">Rhizobium miluonense</name>
    <dbReference type="NCBI Taxonomy" id="411945"/>
    <lineage>
        <taxon>Bacteria</taxon>
        <taxon>Pseudomonadati</taxon>
        <taxon>Pseudomonadota</taxon>
        <taxon>Alphaproteobacteria</taxon>
        <taxon>Hyphomicrobiales</taxon>
        <taxon>Rhizobiaceae</taxon>
        <taxon>Rhizobium/Agrobacterium group</taxon>
        <taxon>Rhizobium</taxon>
    </lineage>
</organism>
<dbReference type="EMBL" id="FMAH01000020">
    <property type="protein sequence ID" value="SCB32725.1"/>
    <property type="molecule type" value="Genomic_DNA"/>
</dbReference>
<evidence type="ECO:0000256" key="5">
    <source>
        <dbReference type="ARBA" id="ARBA00023136"/>
    </source>
</evidence>
<gene>
    <name evidence="7" type="ORF">GA0061102_10202</name>
</gene>
<dbReference type="GO" id="GO:0005886">
    <property type="term" value="C:plasma membrane"/>
    <property type="evidence" value="ECO:0007669"/>
    <property type="project" value="UniProtKB-SubCell"/>
</dbReference>
<evidence type="ECO:0000256" key="4">
    <source>
        <dbReference type="ARBA" id="ARBA00022989"/>
    </source>
</evidence>
<feature type="transmembrane region" description="Helical" evidence="6">
    <location>
        <begin position="6"/>
        <end position="24"/>
    </location>
</feature>
<dbReference type="InterPro" id="IPR001123">
    <property type="entry name" value="LeuE-type"/>
</dbReference>
<keyword evidence="3 6" id="KW-0812">Transmembrane</keyword>
<evidence type="ECO:0000256" key="2">
    <source>
        <dbReference type="ARBA" id="ARBA00022475"/>
    </source>
</evidence>